<dbReference type="Gene3D" id="3.40.50.300">
    <property type="entry name" value="P-loop containing nucleotide triphosphate hydrolases"/>
    <property type="match status" value="1"/>
</dbReference>
<evidence type="ECO:0000256" key="2">
    <source>
        <dbReference type="ARBA" id="ARBA00022840"/>
    </source>
</evidence>
<dbReference type="InterPro" id="IPR027417">
    <property type="entry name" value="P-loop_NTPase"/>
</dbReference>
<dbReference type="AlphaFoldDB" id="A0A9N8KMP8"/>
<reference evidence="3" key="1">
    <citation type="submission" date="2020-06" db="EMBL/GenBank/DDBJ databases">
        <authorList>
            <person name="Onetto C."/>
        </authorList>
    </citation>
    <scope>NUCLEOTIDE SEQUENCE</scope>
</reference>
<organism evidence="3 4">
    <name type="scientific">Aureobasidium uvarum</name>
    <dbReference type="NCBI Taxonomy" id="2773716"/>
    <lineage>
        <taxon>Eukaryota</taxon>
        <taxon>Fungi</taxon>
        <taxon>Dikarya</taxon>
        <taxon>Ascomycota</taxon>
        <taxon>Pezizomycotina</taxon>
        <taxon>Dothideomycetes</taxon>
        <taxon>Dothideomycetidae</taxon>
        <taxon>Dothideales</taxon>
        <taxon>Saccotheciaceae</taxon>
        <taxon>Aureobasidium</taxon>
    </lineage>
</organism>
<dbReference type="InterPro" id="IPR050173">
    <property type="entry name" value="ABC_transporter_C-like"/>
</dbReference>
<gene>
    <name evidence="3" type="ORF">AWRI4620_LOCUS9165</name>
</gene>
<accession>A0A9N8KMP8</accession>
<dbReference type="GO" id="GO:0005524">
    <property type="term" value="F:ATP binding"/>
    <property type="evidence" value="ECO:0007669"/>
    <property type="project" value="UniProtKB-KW"/>
</dbReference>
<keyword evidence="1" id="KW-0547">Nucleotide-binding</keyword>
<dbReference type="Proteomes" id="UP000745764">
    <property type="component" value="Unassembled WGS sequence"/>
</dbReference>
<evidence type="ECO:0008006" key="5">
    <source>
        <dbReference type="Google" id="ProtNLM"/>
    </source>
</evidence>
<keyword evidence="2" id="KW-0067">ATP-binding</keyword>
<comment type="caution">
    <text evidence="3">The sequence shown here is derived from an EMBL/GenBank/DDBJ whole genome shotgun (WGS) entry which is preliminary data.</text>
</comment>
<keyword evidence="4" id="KW-1185">Reference proteome</keyword>
<name>A0A9N8KMP8_9PEZI</name>
<dbReference type="GO" id="GO:0016020">
    <property type="term" value="C:membrane"/>
    <property type="evidence" value="ECO:0007669"/>
    <property type="project" value="TreeGrafter"/>
</dbReference>
<sequence length="115" mass="12789">MSAGTLSAGQRQLLSLARVLLRRSHRAKQGSESGILLLDEVSSSVDQATEKVMQEIIRNKFEKYTVVAVSHRLEMIMDFDRVVVMDKGCIVEVGVPRVLAENTESRFGELVRAAE</sequence>
<dbReference type="PANTHER" id="PTHR24223">
    <property type="entry name" value="ATP-BINDING CASSETTE SUB-FAMILY C"/>
    <property type="match status" value="1"/>
</dbReference>
<dbReference type="EMBL" id="CAINUL010000018">
    <property type="protein sequence ID" value="CAD0114910.1"/>
    <property type="molecule type" value="Genomic_DNA"/>
</dbReference>
<evidence type="ECO:0000313" key="4">
    <source>
        <dbReference type="Proteomes" id="UP000745764"/>
    </source>
</evidence>
<protein>
    <recommendedName>
        <fullName evidence="5">P-loop containing nucleoside triphosphate hydrolase protein</fullName>
    </recommendedName>
</protein>
<evidence type="ECO:0000313" key="3">
    <source>
        <dbReference type="EMBL" id="CAD0114910.1"/>
    </source>
</evidence>
<dbReference type="GO" id="GO:0042626">
    <property type="term" value="F:ATPase-coupled transmembrane transporter activity"/>
    <property type="evidence" value="ECO:0007669"/>
    <property type="project" value="TreeGrafter"/>
</dbReference>
<dbReference type="SUPFAM" id="SSF52540">
    <property type="entry name" value="P-loop containing nucleoside triphosphate hydrolases"/>
    <property type="match status" value="1"/>
</dbReference>
<evidence type="ECO:0000256" key="1">
    <source>
        <dbReference type="ARBA" id="ARBA00022741"/>
    </source>
</evidence>
<dbReference type="PANTHER" id="PTHR24223:SF345">
    <property type="entry name" value="ABC MULTIDRUG TRANSPORTER (EUROFUNG)"/>
    <property type="match status" value="1"/>
</dbReference>
<proteinExistence type="predicted"/>
<dbReference type="OrthoDB" id="6500128at2759"/>